<dbReference type="Proteomes" id="UP000515344">
    <property type="component" value="Chromosome"/>
</dbReference>
<dbReference type="GO" id="GO:0009279">
    <property type="term" value="C:cell outer membrane"/>
    <property type="evidence" value="ECO:0007669"/>
    <property type="project" value="UniProtKB-SubCell"/>
</dbReference>
<evidence type="ECO:0000256" key="2">
    <source>
        <dbReference type="ARBA" id="ARBA00023136"/>
    </source>
</evidence>
<dbReference type="RefSeq" id="WP_182805124.1">
    <property type="nucleotide sequence ID" value="NZ_CP060007.1"/>
</dbReference>
<dbReference type="PROSITE" id="PS51123">
    <property type="entry name" value="OMPA_2"/>
    <property type="match status" value="1"/>
</dbReference>
<dbReference type="SUPFAM" id="SSF48452">
    <property type="entry name" value="TPR-like"/>
    <property type="match status" value="1"/>
</dbReference>
<dbReference type="InterPro" id="IPR006664">
    <property type="entry name" value="OMP_bac"/>
</dbReference>
<keyword evidence="3" id="KW-0998">Cell outer membrane</keyword>
<dbReference type="SUPFAM" id="SSF103088">
    <property type="entry name" value="OmpA-like"/>
    <property type="match status" value="1"/>
</dbReference>
<dbReference type="SUPFAM" id="SSF49464">
    <property type="entry name" value="Carboxypeptidase regulatory domain-like"/>
    <property type="match status" value="1"/>
</dbReference>
<feature type="domain" description="OmpA-like" evidence="7">
    <location>
        <begin position="525"/>
        <end position="641"/>
    </location>
</feature>
<protein>
    <submittedName>
        <fullName evidence="8">OmpA family protein</fullName>
    </submittedName>
</protein>
<dbReference type="InterPro" id="IPR008969">
    <property type="entry name" value="CarboxyPept-like_regulatory"/>
</dbReference>
<dbReference type="InterPro" id="IPR011042">
    <property type="entry name" value="6-blade_b-propeller_TolB-like"/>
</dbReference>
<dbReference type="CDD" id="cd07185">
    <property type="entry name" value="OmpA_C-like"/>
    <property type="match status" value="1"/>
</dbReference>
<dbReference type="Gene3D" id="1.25.40.10">
    <property type="entry name" value="Tetratricopeptide repeat domain"/>
    <property type="match status" value="1"/>
</dbReference>
<dbReference type="InterPro" id="IPR006665">
    <property type="entry name" value="OmpA-like"/>
</dbReference>
<dbReference type="Gene3D" id="2.120.10.30">
    <property type="entry name" value="TolB, C-terminal domain"/>
    <property type="match status" value="1"/>
</dbReference>
<keyword evidence="9" id="KW-1185">Reference proteome</keyword>
<dbReference type="InterPro" id="IPR036737">
    <property type="entry name" value="OmpA-like_sf"/>
</dbReference>
<evidence type="ECO:0000256" key="1">
    <source>
        <dbReference type="ARBA" id="ARBA00004442"/>
    </source>
</evidence>
<dbReference type="SUPFAM" id="SSF82171">
    <property type="entry name" value="DPP6 N-terminal domain-like"/>
    <property type="match status" value="1"/>
</dbReference>
<accession>A0A7G5XJX2</accession>
<dbReference type="KEGG" id="lacs:H4075_06145"/>
<sequence>MKKLLICFTLLLVNTVVSAQWYNPQKVEVKLGYKYAEALNEARYRNYPKAIELLDECIKTDAKFVDAYLSKAGIFSEQKKYKQSVETYRIGKNLDSVYFSNFLLPYSIALAGNGEFEEALSSINVYLQKPNLNERIARSAQYRKGCYEFAVNYKKQFPAGSYVFKPQNMGDSINSNLSEYLPSLTLDANTIIFTRRVKTGGSHLNEDFYVSERKNGTWGNATALPGELNTESNEGAQNISIDGKLLFFAANYGNEGEGNFDLYMSNLNKTGWGPKINLGRAINTEYWETQPSLSPDKRTLYFTASDPSGLGGSDIYFSTLQPNGQWGSARNLGAVINTSADEGCPFIHPDNQTLYFKSKGHPGYGEADLFMSRKQADGSWGKPINLGYPVNTIDEEGSLVITSDGKTAYYASDGADSRGGLDIYSFEMPDHVRPFKTLWVKGNVFDAKTKQGLPSAVELINFSTAQTISKVQTDETGNYLITLPVGNDYAFNVNRKGYLFYSENFFLKASSTDTTYTIDIPLTPIEVNASIVLKNIFFDVNKADVKPESMIELDKVVQLMKENPTLKIEIEGHTDNVGKPADNLTLSNNRAKAVINYFLYKGVTPDRLSSKGFGETKPLADNKSEDGRAKNRRTELKVIAK</sequence>
<evidence type="ECO:0000259" key="7">
    <source>
        <dbReference type="PROSITE" id="PS51123"/>
    </source>
</evidence>
<organism evidence="8 9">
    <name type="scientific">Lacibacter sediminis</name>
    <dbReference type="NCBI Taxonomy" id="2760713"/>
    <lineage>
        <taxon>Bacteria</taxon>
        <taxon>Pseudomonadati</taxon>
        <taxon>Bacteroidota</taxon>
        <taxon>Chitinophagia</taxon>
        <taxon>Chitinophagales</taxon>
        <taxon>Chitinophagaceae</taxon>
        <taxon>Lacibacter</taxon>
    </lineage>
</organism>
<evidence type="ECO:0000313" key="9">
    <source>
        <dbReference type="Proteomes" id="UP000515344"/>
    </source>
</evidence>
<proteinExistence type="predicted"/>
<dbReference type="PANTHER" id="PTHR30329:SF21">
    <property type="entry name" value="LIPOPROTEIN YIAD-RELATED"/>
    <property type="match status" value="1"/>
</dbReference>
<reference evidence="9" key="1">
    <citation type="submission" date="2020-08" db="EMBL/GenBank/DDBJ databases">
        <title>Lacibacter sp. S13-6-6 genome sequencing.</title>
        <authorList>
            <person name="Jin L."/>
        </authorList>
    </citation>
    <scope>NUCLEOTIDE SEQUENCE [LARGE SCALE GENOMIC DNA]</scope>
    <source>
        <strain evidence="9">S13-6-6</strain>
    </source>
</reference>
<dbReference type="AlphaFoldDB" id="A0A7G5XJX2"/>
<keyword evidence="6" id="KW-0732">Signal</keyword>
<dbReference type="Gene3D" id="3.30.1330.60">
    <property type="entry name" value="OmpA-like domain"/>
    <property type="match status" value="1"/>
</dbReference>
<dbReference type="InterPro" id="IPR011659">
    <property type="entry name" value="WD40"/>
</dbReference>
<dbReference type="InterPro" id="IPR050330">
    <property type="entry name" value="Bact_OuterMem_StrucFunc"/>
</dbReference>
<gene>
    <name evidence="8" type="ORF">H4075_06145</name>
</gene>
<dbReference type="EMBL" id="CP060007">
    <property type="protein sequence ID" value="QNA45775.1"/>
    <property type="molecule type" value="Genomic_DNA"/>
</dbReference>
<feature type="compositionally biased region" description="Basic and acidic residues" evidence="5">
    <location>
        <begin position="618"/>
        <end position="641"/>
    </location>
</feature>
<dbReference type="Pfam" id="PF00691">
    <property type="entry name" value="OmpA"/>
    <property type="match status" value="1"/>
</dbReference>
<evidence type="ECO:0000256" key="6">
    <source>
        <dbReference type="SAM" id="SignalP"/>
    </source>
</evidence>
<evidence type="ECO:0000256" key="3">
    <source>
        <dbReference type="ARBA" id="ARBA00023237"/>
    </source>
</evidence>
<evidence type="ECO:0000256" key="5">
    <source>
        <dbReference type="SAM" id="MobiDB-lite"/>
    </source>
</evidence>
<dbReference type="PRINTS" id="PR01021">
    <property type="entry name" value="OMPADOMAIN"/>
</dbReference>
<comment type="subcellular location">
    <subcellularLocation>
        <location evidence="1">Cell outer membrane</location>
    </subcellularLocation>
</comment>
<feature type="region of interest" description="Disordered" evidence="5">
    <location>
        <begin position="611"/>
        <end position="641"/>
    </location>
</feature>
<keyword evidence="2 4" id="KW-0472">Membrane</keyword>
<feature type="signal peptide" evidence="6">
    <location>
        <begin position="1"/>
        <end position="19"/>
    </location>
</feature>
<dbReference type="Gene3D" id="2.60.40.1120">
    <property type="entry name" value="Carboxypeptidase-like, regulatory domain"/>
    <property type="match status" value="1"/>
</dbReference>
<dbReference type="PANTHER" id="PTHR30329">
    <property type="entry name" value="STATOR ELEMENT OF FLAGELLAR MOTOR COMPLEX"/>
    <property type="match status" value="1"/>
</dbReference>
<evidence type="ECO:0000256" key="4">
    <source>
        <dbReference type="PROSITE-ProRule" id="PRU00473"/>
    </source>
</evidence>
<name>A0A7G5XJX2_9BACT</name>
<dbReference type="Pfam" id="PF07676">
    <property type="entry name" value="PD40"/>
    <property type="match status" value="3"/>
</dbReference>
<dbReference type="InterPro" id="IPR011990">
    <property type="entry name" value="TPR-like_helical_dom_sf"/>
</dbReference>
<feature type="chain" id="PRO_5028819952" evidence="6">
    <location>
        <begin position="20"/>
        <end position="641"/>
    </location>
</feature>
<evidence type="ECO:0000313" key="8">
    <source>
        <dbReference type="EMBL" id="QNA45775.1"/>
    </source>
</evidence>